<dbReference type="InterPro" id="IPR011993">
    <property type="entry name" value="PH-like_dom_sf"/>
</dbReference>
<feature type="region of interest" description="Disordered" evidence="1">
    <location>
        <begin position="915"/>
        <end position="1037"/>
    </location>
</feature>
<dbReference type="CDD" id="cd22249">
    <property type="entry name" value="UDM1_RNF168_RNF169-like"/>
    <property type="match status" value="1"/>
</dbReference>
<feature type="region of interest" description="Disordered" evidence="1">
    <location>
        <begin position="451"/>
        <end position="585"/>
    </location>
</feature>
<keyword evidence="4" id="KW-1185">Reference proteome</keyword>
<feature type="transmembrane region" description="Helical" evidence="2">
    <location>
        <begin position="1211"/>
        <end position="1232"/>
    </location>
</feature>
<keyword evidence="2" id="KW-1133">Transmembrane helix</keyword>
<evidence type="ECO:0000313" key="3">
    <source>
        <dbReference type="EMBL" id="CEM06596.1"/>
    </source>
</evidence>
<feature type="region of interest" description="Disordered" evidence="1">
    <location>
        <begin position="1466"/>
        <end position="1501"/>
    </location>
</feature>
<keyword evidence="2" id="KW-0812">Transmembrane</keyword>
<feature type="compositionally biased region" description="Basic and acidic residues" evidence="1">
    <location>
        <begin position="575"/>
        <end position="585"/>
    </location>
</feature>
<evidence type="ECO:0000313" key="4">
    <source>
        <dbReference type="Proteomes" id="UP000041254"/>
    </source>
</evidence>
<feature type="compositionally biased region" description="Basic and acidic residues" evidence="1">
    <location>
        <begin position="244"/>
        <end position="256"/>
    </location>
</feature>
<evidence type="ECO:0008006" key="5">
    <source>
        <dbReference type="Google" id="ProtNLM"/>
    </source>
</evidence>
<evidence type="ECO:0000256" key="2">
    <source>
        <dbReference type="SAM" id="Phobius"/>
    </source>
</evidence>
<organism evidence="3 4">
    <name type="scientific">Vitrella brassicaformis (strain CCMP3155)</name>
    <dbReference type="NCBI Taxonomy" id="1169540"/>
    <lineage>
        <taxon>Eukaryota</taxon>
        <taxon>Sar</taxon>
        <taxon>Alveolata</taxon>
        <taxon>Colpodellida</taxon>
        <taxon>Vitrellaceae</taxon>
        <taxon>Vitrella</taxon>
    </lineage>
</organism>
<feature type="region of interest" description="Disordered" evidence="1">
    <location>
        <begin position="42"/>
        <end position="189"/>
    </location>
</feature>
<feature type="transmembrane region" description="Helical" evidence="2">
    <location>
        <begin position="1531"/>
        <end position="1552"/>
    </location>
</feature>
<dbReference type="PANTHER" id="PTHR24216:SF65">
    <property type="entry name" value="PAXILLIN-LIKE PROTEIN 1"/>
    <property type="match status" value="1"/>
</dbReference>
<proteinExistence type="predicted"/>
<feature type="region of interest" description="Disordered" evidence="1">
    <location>
        <begin position="244"/>
        <end position="437"/>
    </location>
</feature>
<feature type="transmembrane region" description="Helical" evidence="2">
    <location>
        <begin position="1373"/>
        <end position="1397"/>
    </location>
</feature>
<accession>A0A0G4F2Z7</accession>
<reference evidence="3 4" key="1">
    <citation type="submission" date="2014-11" db="EMBL/GenBank/DDBJ databases">
        <authorList>
            <person name="Zhu J."/>
            <person name="Qi W."/>
            <person name="Song R."/>
        </authorList>
    </citation>
    <scope>NUCLEOTIDE SEQUENCE [LARGE SCALE GENOMIC DNA]</scope>
</reference>
<feature type="compositionally biased region" description="Low complexity" evidence="1">
    <location>
        <begin position="119"/>
        <end position="128"/>
    </location>
</feature>
<feature type="compositionally biased region" description="Acidic residues" evidence="1">
    <location>
        <begin position="407"/>
        <end position="419"/>
    </location>
</feature>
<dbReference type="VEuPathDB" id="CryptoDB:Vbra_14376"/>
<feature type="region of interest" description="Disordered" evidence="1">
    <location>
        <begin position="1401"/>
        <end position="1434"/>
    </location>
</feature>
<dbReference type="InParanoid" id="A0A0G4F2Z7"/>
<name>A0A0G4F2Z7_VITBC</name>
<feature type="compositionally biased region" description="Low complexity" evidence="1">
    <location>
        <begin position="1407"/>
        <end position="1434"/>
    </location>
</feature>
<feature type="compositionally biased region" description="Polar residues" evidence="1">
    <location>
        <begin position="324"/>
        <end position="334"/>
    </location>
</feature>
<feature type="region of interest" description="Disordered" evidence="1">
    <location>
        <begin position="1172"/>
        <end position="1199"/>
    </location>
</feature>
<feature type="transmembrane region" description="Helical" evidence="2">
    <location>
        <begin position="1272"/>
        <end position="1298"/>
    </location>
</feature>
<evidence type="ECO:0000256" key="1">
    <source>
        <dbReference type="SAM" id="MobiDB-lite"/>
    </source>
</evidence>
<feature type="compositionally biased region" description="Basic and acidic residues" evidence="1">
    <location>
        <begin position="154"/>
        <end position="170"/>
    </location>
</feature>
<dbReference type="PANTHER" id="PTHR24216">
    <property type="entry name" value="PAXILLIN-RELATED"/>
    <property type="match status" value="1"/>
</dbReference>
<feature type="transmembrane region" description="Helical" evidence="2">
    <location>
        <begin position="1318"/>
        <end position="1335"/>
    </location>
</feature>
<feature type="transmembrane region" description="Helical" evidence="2">
    <location>
        <begin position="1089"/>
        <end position="1110"/>
    </location>
</feature>
<feature type="compositionally biased region" description="Basic residues" evidence="1">
    <location>
        <begin position="1487"/>
        <end position="1497"/>
    </location>
</feature>
<dbReference type="Gene3D" id="2.30.29.30">
    <property type="entry name" value="Pleckstrin-homology domain (PH domain)/Phosphotyrosine-binding domain (PTB)"/>
    <property type="match status" value="1"/>
</dbReference>
<keyword evidence="2" id="KW-0472">Membrane</keyword>
<feature type="transmembrane region" description="Helical" evidence="2">
    <location>
        <begin position="1572"/>
        <end position="1594"/>
    </location>
</feature>
<dbReference type="EMBL" id="CDMY01000367">
    <property type="protein sequence ID" value="CEM06596.1"/>
    <property type="molecule type" value="Genomic_DNA"/>
</dbReference>
<dbReference type="Proteomes" id="UP000041254">
    <property type="component" value="Unassembled WGS sequence"/>
</dbReference>
<feature type="compositionally biased region" description="Low complexity" evidence="1">
    <location>
        <begin position="360"/>
        <end position="372"/>
    </location>
</feature>
<protein>
    <recommendedName>
        <fullName evidence="5">PH domain-containing protein</fullName>
    </recommendedName>
</protein>
<feature type="compositionally biased region" description="Basic and acidic residues" evidence="1">
    <location>
        <begin position="345"/>
        <end position="359"/>
    </location>
</feature>
<sequence length="1600" mass="171998">MAESTKAYELHLRQEAIECLRRHHELAERTKHFREQFMAAQEERARRTATHRTNTTAESDEAASLAGPHKDASRPPRNLRISSASMAVSGAAQLRRGTRKPQRTPSAGLGQTRPSSMTQRGRPAQAGGAPRGRGRINRGGGTDDGASRAGRPRPLLDLKEQQDNQEDARQAPDTPTFSSPPDGSDRPLQHSTVVLCLPPRPPGASQVDAGAAEPREKALFAAPSFDRGSGDESDGAIWVVAMGAEREQQPEDEKKGGSALPFGSAKEDSSSLAKAARVAASLRPSASASDQWDARAPSESRVSAGVRSPPQQMGVDLEEPSFEAGSSSMHSDITSPHLKSATSRSQKEPEEERMARDDTAPSAPFAAPSPAAVQDQPKTPGNRRGATRMDESPPALPRIAAPPTEESVGEGDDGADMDDGASVQRSWTPISQRVPLRSLTLDEKLCELQGSIEALQLSHPPSPSKPPPPSPPPQGQVPPLPLSSIPKGTDSPSRTRPRSPPFEEIDPVGFSPPERDRPIPSHTNADPSPPPMLSSASVGLDERKGDTGPAPVPVADEQGEESAAAMLRASQDNEEATRGLEEENEKLKGLLVRSEGTLARYHSLSESLLGELTQELAQQEEYVREVREREEQGRAALEAVGSGGGLERVEAELASLRLQMQLQEQEREEIENRLREETEAREKWERGEAYLQGSLEASEKAREALQSDLSRTSLALEQVRQRRLSRRAASREAPLKELKVLMKGTALTKVTSKAPHRCREQFAWLQCDGDRREWRLCWRRDTAKPQTPSATRQQKHKSVSLSTVQALIFGLQANPCLWRVLPSAIPPYCAFSLLTPTRSYDFFTADEQTAEVWVLGTSKLLCTLSPYPHSSLAHASRHQFLLERASMKIDMAAGGSSRSFRRSLLLDAVRKAAAESPPASGLQQGERPPPTVASQEGGDAALDSPPVGRQWHTSVAVKTERPSPAPSASQSASGGVSDGHPSHGCGADLTPTASNVPFPEGGGGAKRQISGDGRRMEETLSSGSSREERGQGSRVAAAGKEKVHTLKTICLSVTVLLAVVWAWGFDTFIDMMGGTSSPKVWLVAHWHSPWLTIALVAFIFAAASVLILIYRAFLALLPLCPSIPIPPPKRIIGQSCPRRALRKATYDYRPEEEAFESGPSVVVVDGLTETDGATETNPDVDGNEHHASQGGGSRSARRRTGIGAMSASTGVAWRAATFVSGAVSAFFVAMAIRSAVLGVSSFHHGDDDWAGIFSSMSHLSTPTPLRCEPDSFYIWMHLVYAVGAAVPALVIDFALLYLCQQRAENRQQPPPRRYTFQLGLRGIFLDLLTPLVALLPSWGLLTWSCCCETENGGTVCLLAEVVNFVEPGRYYPLVNAAILCCLVLALWGCLCVAFSVINRKQPPPSPKSASHSARSAAPKPLKLPNGGKASAGKKYAATTASPSVVLREPELMEAARLASFGSASLTAADKGRPPRARGGKPLIPKPARAKKTTKRGGRGISLGWRCHPSLESRMKGGPQDHGTDIEQRGQWLLTAAVALGVGASVGLVVVEVCEIALPQVVVWTGWHGHEGGWVRVGFVGVLWALLAPINVFVITKLASG</sequence>
<feature type="compositionally biased region" description="Pro residues" evidence="1">
    <location>
        <begin position="460"/>
        <end position="481"/>
    </location>
</feature>
<gene>
    <name evidence="3" type="ORF">Vbra_14376</name>
</gene>